<dbReference type="RefSeq" id="WP_214788394.1">
    <property type="nucleotide sequence ID" value="NZ_JANIEL010000004.1"/>
</dbReference>
<name>A0ABW2PQI8_9BACL</name>
<feature type="domain" description="Knr4/Smi1-like" evidence="1">
    <location>
        <begin position="42"/>
        <end position="128"/>
    </location>
</feature>
<accession>A0ABW2PQI8</accession>
<evidence type="ECO:0000259" key="1">
    <source>
        <dbReference type="Pfam" id="PF09346"/>
    </source>
</evidence>
<reference evidence="3" key="1">
    <citation type="journal article" date="2019" name="Int. J. Syst. Evol. Microbiol.">
        <title>The Global Catalogue of Microorganisms (GCM) 10K type strain sequencing project: providing services to taxonomists for standard genome sequencing and annotation.</title>
        <authorList>
            <consortium name="The Broad Institute Genomics Platform"/>
            <consortium name="The Broad Institute Genome Sequencing Center for Infectious Disease"/>
            <person name="Wu L."/>
            <person name="Ma J."/>
        </authorList>
    </citation>
    <scope>NUCLEOTIDE SEQUENCE [LARGE SCALE GENOMIC DNA]</scope>
    <source>
        <strain evidence="3">CCUG 55590</strain>
    </source>
</reference>
<dbReference type="Gene3D" id="3.40.1580.10">
    <property type="entry name" value="SMI1/KNR4-like"/>
    <property type="match status" value="1"/>
</dbReference>
<dbReference type="SUPFAM" id="SSF160631">
    <property type="entry name" value="SMI1/KNR4-like"/>
    <property type="match status" value="1"/>
</dbReference>
<sequence>MEALQALKSRLVDIRLEVQREEGEIETLLFFFNQPATEFEIKRLPIRTPEDMMHFLKMHNGARLFVHPAYGGGIQLFSVDEIIEYRDVWECPDRFIPIGTGMDGEWIVCEIVNEHENYIWVGEFLTYEDDMEKLPMDYIRWLDYLIVAQGAHFWDWFRR</sequence>
<evidence type="ECO:0000313" key="2">
    <source>
        <dbReference type="EMBL" id="MFC7389925.1"/>
    </source>
</evidence>
<dbReference type="InterPro" id="IPR037883">
    <property type="entry name" value="Knr4/Smi1-like_sf"/>
</dbReference>
<dbReference type="EMBL" id="JBHTCE010000001">
    <property type="protein sequence ID" value="MFC7389925.1"/>
    <property type="molecule type" value="Genomic_DNA"/>
</dbReference>
<dbReference type="Pfam" id="PF09346">
    <property type="entry name" value="SMI1_KNR4"/>
    <property type="match status" value="1"/>
</dbReference>
<evidence type="ECO:0000313" key="3">
    <source>
        <dbReference type="Proteomes" id="UP001596439"/>
    </source>
</evidence>
<dbReference type="InterPro" id="IPR018958">
    <property type="entry name" value="Knr4/Smi1-like_dom"/>
</dbReference>
<comment type="caution">
    <text evidence="2">The sequence shown here is derived from an EMBL/GenBank/DDBJ whole genome shotgun (WGS) entry which is preliminary data.</text>
</comment>
<dbReference type="Proteomes" id="UP001596439">
    <property type="component" value="Unassembled WGS sequence"/>
</dbReference>
<protein>
    <submittedName>
        <fullName evidence="2">SMI1/KNR4 family protein</fullName>
    </submittedName>
</protein>
<proteinExistence type="predicted"/>
<organism evidence="2 3">
    <name type="scientific">Exiguobacterium aestuarii</name>
    <dbReference type="NCBI Taxonomy" id="273527"/>
    <lineage>
        <taxon>Bacteria</taxon>
        <taxon>Bacillati</taxon>
        <taxon>Bacillota</taxon>
        <taxon>Bacilli</taxon>
        <taxon>Bacillales</taxon>
        <taxon>Bacillales Family XII. Incertae Sedis</taxon>
        <taxon>Exiguobacterium</taxon>
    </lineage>
</organism>
<gene>
    <name evidence="2" type="ORF">ACFQO8_07185</name>
</gene>
<keyword evidence="3" id="KW-1185">Reference proteome</keyword>